<dbReference type="PANTHER" id="PTHR23513:SF11">
    <property type="entry name" value="STAPHYLOFERRIN A TRANSPORTER"/>
    <property type="match status" value="1"/>
</dbReference>
<feature type="transmembrane region" description="Helical" evidence="6">
    <location>
        <begin position="73"/>
        <end position="94"/>
    </location>
</feature>
<organism evidence="7 8">
    <name type="scientific">Saccharothrix ecbatanensis</name>
    <dbReference type="NCBI Taxonomy" id="1105145"/>
    <lineage>
        <taxon>Bacteria</taxon>
        <taxon>Bacillati</taxon>
        <taxon>Actinomycetota</taxon>
        <taxon>Actinomycetes</taxon>
        <taxon>Pseudonocardiales</taxon>
        <taxon>Pseudonocardiaceae</taxon>
        <taxon>Saccharothrix</taxon>
    </lineage>
</organism>
<evidence type="ECO:0000256" key="4">
    <source>
        <dbReference type="ARBA" id="ARBA00022989"/>
    </source>
</evidence>
<comment type="caution">
    <text evidence="7">The sequence shown here is derived from an EMBL/GenBank/DDBJ whole genome shotgun (WGS) entry which is preliminary data.</text>
</comment>
<feature type="transmembrane region" description="Helical" evidence="6">
    <location>
        <begin position="100"/>
        <end position="123"/>
    </location>
</feature>
<keyword evidence="2" id="KW-1003">Cell membrane</keyword>
<reference evidence="7 8" key="1">
    <citation type="submission" date="2020-08" db="EMBL/GenBank/DDBJ databases">
        <title>Sequencing the genomes of 1000 actinobacteria strains.</title>
        <authorList>
            <person name="Klenk H.-P."/>
        </authorList>
    </citation>
    <scope>NUCLEOTIDE SEQUENCE [LARGE SCALE GENOMIC DNA]</scope>
    <source>
        <strain evidence="7 8">DSM 45486</strain>
    </source>
</reference>
<feature type="transmembrane region" description="Helical" evidence="6">
    <location>
        <begin position="278"/>
        <end position="296"/>
    </location>
</feature>
<dbReference type="PANTHER" id="PTHR23513">
    <property type="entry name" value="INTEGRAL MEMBRANE EFFLUX PROTEIN-RELATED"/>
    <property type="match status" value="1"/>
</dbReference>
<feature type="transmembrane region" description="Helical" evidence="6">
    <location>
        <begin position="165"/>
        <end position="185"/>
    </location>
</feature>
<feature type="transmembrane region" description="Helical" evidence="6">
    <location>
        <begin position="135"/>
        <end position="159"/>
    </location>
</feature>
<dbReference type="SUPFAM" id="SSF103473">
    <property type="entry name" value="MFS general substrate transporter"/>
    <property type="match status" value="1"/>
</dbReference>
<dbReference type="AlphaFoldDB" id="A0A7W9M0M7"/>
<dbReference type="RefSeq" id="WP_184919975.1">
    <property type="nucleotide sequence ID" value="NZ_JACHMO010000001.1"/>
</dbReference>
<dbReference type="InterPro" id="IPR011701">
    <property type="entry name" value="MFS"/>
</dbReference>
<sequence length="399" mass="41741">MGGSDNGRDPLRVVIATSVVSKVADWQLGIVIPLVILAHTGSVAMTLVAFALRSAPYVASPLLGSLIDRFDKRTVFVLAQLQQALCLALLAVMLSNPLAVAVLLLLSGFGGVVVTITGQFVLIPKLVDSERRETAVARLASAIELAKVVGLLLGGLVFSTLGATTASWCITALYAVAGLMAVRLPSIPTQGPRTRIRQDLAVGFRWLVRPAILWLVVTMALANLAVGELETVLVTVFGDGGVDALVISVVLAAGLLVGAAGSRLGPHLWPSATVEKRILAFQLASFGALCVIALPFTVAKIVGYTAISFALGASNVASITYRQNTIPVELAGRVNAVIRMFITGAIPLSGFVYAWSSRLSGSWFWVPALGLAAVSMAVWGFYTLRSGRTAGLDPAMPSP</sequence>
<dbReference type="Gene3D" id="1.20.1250.20">
    <property type="entry name" value="MFS general substrate transporter like domains"/>
    <property type="match status" value="1"/>
</dbReference>
<feature type="transmembrane region" description="Helical" evidence="6">
    <location>
        <begin position="30"/>
        <end position="52"/>
    </location>
</feature>
<evidence type="ECO:0000256" key="3">
    <source>
        <dbReference type="ARBA" id="ARBA00022692"/>
    </source>
</evidence>
<evidence type="ECO:0000313" key="7">
    <source>
        <dbReference type="EMBL" id="MBB5802948.1"/>
    </source>
</evidence>
<evidence type="ECO:0000256" key="1">
    <source>
        <dbReference type="ARBA" id="ARBA00004651"/>
    </source>
</evidence>
<gene>
    <name evidence="7" type="ORF">F4560_002716</name>
</gene>
<dbReference type="GO" id="GO:0005886">
    <property type="term" value="C:plasma membrane"/>
    <property type="evidence" value="ECO:0007669"/>
    <property type="project" value="UniProtKB-SubCell"/>
</dbReference>
<keyword evidence="5 6" id="KW-0472">Membrane</keyword>
<keyword evidence="8" id="KW-1185">Reference proteome</keyword>
<dbReference type="InterPro" id="IPR036259">
    <property type="entry name" value="MFS_trans_sf"/>
</dbReference>
<dbReference type="Proteomes" id="UP000552097">
    <property type="component" value="Unassembled WGS sequence"/>
</dbReference>
<feature type="transmembrane region" description="Helical" evidence="6">
    <location>
        <begin position="206"/>
        <end position="225"/>
    </location>
</feature>
<keyword evidence="3 6" id="KW-0812">Transmembrane</keyword>
<keyword evidence="4 6" id="KW-1133">Transmembrane helix</keyword>
<feature type="transmembrane region" description="Helical" evidence="6">
    <location>
        <begin position="245"/>
        <end position="266"/>
    </location>
</feature>
<feature type="transmembrane region" description="Helical" evidence="6">
    <location>
        <begin position="334"/>
        <end position="356"/>
    </location>
</feature>
<evidence type="ECO:0000256" key="2">
    <source>
        <dbReference type="ARBA" id="ARBA00022475"/>
    </source>
</evidence>
<accession>A0A7W9M0M7</accession>
<dbReference type="EMBL" id="JACHMO010000001">
    <property type="protein sequence ID" value="MBB5802948.1"/>
    <property type="molecule type" value="Genomic_DNA"/>
</dbReference>
<evidence type="ECO:0000256" key="5">
    <source>
        <dbReference type="ARBA" id="ARBA00023136"/>
    </source>
</evidence>
<evidence type="ECO:0000256" key="6">
    <source>
        <dbReference type="SAM" id="Phobius"/>
    </source>
</evidence>
<dbReference type="GO" id="GO:0022857">
    <property type="term" value="F:transmembrane transporter activity"/>
    <property type="evidence" value="ECO:0007669"/>
    <property type="project" value="InterPro"/>
</dbReference>
<protein>
    <submittedName>
        <fullName evidence="7">MFS family permease</fullName>
    </submittedName>
</protein>
<name>A0A7W9M0M7_9PSEU</name>
<dbReference type="Pfam" id="PF07690">
    <property type="entry name" value="MFS_1"/>
    <property type="match status" value="1"/>
</dbReference>
<evidence type="ECO:0000313" key="8">
    <source>
        <dbReference type="Proteomes" id="UP000552097"/>
    </source>
</evidence>
<proteinExistence type="predicted"/>
<comment type="subcellular location">
    <subcellularLocation>
        <location evidence="1">Cell membrane</location>
        <topology evidence="1">Multi-pass membrane protein</topology>
    </subcellularLocation>
</comment>
<feature type="transmembrane region" description="Helical" evidence="6">
    <location>
        <begin position="362"/>
        <end position="382"/>
    </location>
</feature>